<proteinExistence type="predicted"/>
<dbReference type="EMBL" id="JARKNE010000013">
    <property type="protein sequence ID" value="KAK5770819.1"/>
    <property type="molecule type" value="Genomic_DNA"/>
</dbReference>
<protein>
    <submittedName>
        <fullName evidence="1">Uncharacterized protein</fullName>
    </submittedName>
</protein>
<gene>
    <name evidence="1" type="ORF">PVK06_046974</name>
</gene>
<sequence length="279" mass="32367">MECEDVHLYPARNTRSDIIIGNNPGAFMTDVDPDVVLACEFSEYPDVVATHLLDEEPKAEELFIGQQFVAHDGNRNILPIAFAIVESENFESCEFFLSNLRRHVVKQDNIYLILDRSKGLLAGVMRSRVPWRQRLARIEAQMSSLPKNHRLCQWLGSMEKWQWSQSYDDGFRYGQMTTNLVKAVNLVLRRTHHLPIFVIFLATFYRLTTLMPKMGLRQVKQIEVGHIYVEGVRKAMKVNANKGWRMNTELYSRDLETFRVQEHVNCHSGLPPRLYAVDL</sequence>
<reference evidence="1 2" key="1">
    <citation type="submission" date="2023-03" db="EMBL/GenBank/DDBJ databases">
        <title>WGS of Gossypium arboreum.</title>
        <authorList>
            <person name="Yu D."/>
        </authorList>
    </citation>
    <scope>NUCLEOTIDE SEQUENCE [LARGE SCALE GENOMIC DNA]</scope>
    <source>
        <tissue evidence="1">Leaf</tissue>
    </source>
</reference>
<dbReference type="Proteomes" id="UP001358586">
    <property type="component" value="Chromosome 13"/>
</dbReference>
<evidence type="ECO:0000313" key="2">
    <source>
        <dbReference type="Proteomes" id="UP001358586"/>
    </source>
</evidence>
<name>A0ABR0MC44_GOSAR</name>
<evidence type="ECO:0000313" key="1">
    <source>
        <dbReference type="EMBL" id="KAK5770819.1"/>
    </source>
</evidence>
<keyword evidence="2" id="KW-1185">Reference proteome</keyword>
<organism evidence="1 2">
    <name type="scientific">Gossypium arboreum</name>
    <name type="common">Tree cotton</name>
    <name type="synonym">Gossypium nanking</name>
    <dbReference type="NCBI Taxonomy" id="29729"/>
    <lineage>
        <taxon>Eukaryota</taxon>
        <taxon>Viridiplantae</taxon>
        <taxon>Streptophyta</taxon>
        <taxon>Embryophyta</taxon>
        <taxon>Tracheophyta</taxon>
        <taxon>Spermatophyta</taxon>
        <taxon>Magnoliopsida</taxon>
        <taxon>eudicotyledons</taxon>
        <taxon>Gunneridae</taxon>
        <taxon>Pentapetalae</taxon>
        <taxon>rosids</taxon>
        <taxon>malvids</taxon>
        <taxon>Malvales</taxon>
        <taxon>Malvaceae</taxon>
        <taxon>Malvoideae</taxon>
        <taxon>Gossypium</taxon>
    </lineage>
</organism>
<accession>A0ABR0MC44</accession>
<comment type="caution">
    <text evidence="1">The sequence shown here is derived from an EMBL/GenBank/DDBJ whole genome shotgun (WGS) entry which is preliminary data.</text>
</comment>